<comment type="caution">
    <text evidence="1">The sequence shown here is derived from an EMBL/GenBank/DDBJ whole genome shotgun (WGS) entry which is preliminary data.</text>
</comment>
<evidence type="ECO:0000313" key="1">
    <source>
        <dbReference type="EMBL" id="KKM97931.1"/>
    </source>
</evidence>
<evidence type="ECO:0008006" key="2">
    <source>
        <dbReference type="Google" id="ProtNLM"/>
    </source>
</evidence>
<protein>
    <recommendedName>
        <fullName evidence="2">Phage portal protein</fullName>
    </recommendedName>
</protein>
<accession>A0A0F9MF45</accession>
<name>A0A0F9MF45_9ZZZZ</name>
<organism evidence="1">
    <name type="scientific">marine sediment metagenome</name>
    <dbReference type="NCBI Taxonomy" id="412755"/>
    <lineage>
        <taxon>unclassified sequences</taxon>
        <taxon>metagenomes</taxon>
        <taxon>ecological metagenomes</taxon>
    </lineage>
</organism>
<gene>
    <name evidence="1" type="ORF">LCGC14_1163100</name>
</gene>
<reference evidence="1" key="1">
    <citation type="journal article" date="2015" name="Nature">
        <title>Complex archaea that bridge the gap between prokaryotes and eukaryotes.</title>
        <authorList>
            <person name="Spang A."/>
            <person name="Saw J.H."/>
            <person name="Jorgensen S.L."/>
            <person name="Zaremba-Niedzwiedzka K."/>
            <person name="Martijn J."/>
            <person name="Lind A.E."/>
            <person name="van Eijk R."/>
            <person name="Schleper C."/>
            <person name="Guy L."/>
            <person name="Ettema T.J."/>
        </authorList>
    </citation>
    <scope>NUCLEOTIDE SEQUENCE</scope>
</reference>
<dbReference type="AlphaFoldDB" id="A0A0F9MF45"/>
<dbReference type="EMBL" id="LAZR01005690">
    <property type="protein sequence ID" value="KKM97931.1"/>
    <property type="molecule type" value="Genomic_DNA"/>
</dbReference>
<sequence length="406" mass="47118">MSHTRPEQRKITIGELPAPFLVKEVKQVGIESYDLDNNYPSRMERLINGSVTAKSSAGMLSRFLIGDGFKDEALNKVEVGRDRYERPITAYKLLRQIAHSISYYAGFYVRAQFDANINVTKLVHEDFRYCRFGKKDTQDYSGLIVVYNNWDKAKGNKIEKRDLLRVHVWNMNESVIKSQVDKAGGFSKYNGQIFFGFEDEYYLYPLSPVDPVHYDADTERQISMFKNGEVRRGFFLKEIIHHNRFETQKDADDFKKKMLQFQGGGHQASFMVLEGTFDEKGVLKEGENIKIEKIDQNIDDKIFETYEKSTVNNIRKAYNAIPQILVDYEDSKLGTTSGEALFQASAFYNQMTKELRRFISESFVEMFSRWKDEELRGQEWIIEPAILGEKSEGGPMMLELKKREGE</sequence>
<proteinExistence type="predicted"/>